<name>A0A7J7R8P7_RHIFE</name>
<reference evidence="2 3" key="1">
    <citation type="journal article" date="2020" name="Nature">
        <title>Six reference-quality genomes reveal evolution of bat adaptations.</title>
        <authorList>
            <person name="Jebb D."/>
            <person name="Huang Z."/>
            <person name="Pippel M."/>
            <person name="Hughes G.M."/>
            <person name="Lavrichenko K."/>
            <person name="Devanna P."/>
            <person name="Winkler S."/>
            <person name="Jermiin L.S."/>
            <person name="Skirmuntt E.C."/>
            <person name="Katzourakis A."/>
            <person name="Burkitt-Gray L."/>
            <person name="Ray D.A."/>
            <person name="Sullivan K.A.M."/>
            <person name="Roscito J.G."/>
            <person name="Kirilenko B.M."/>
            <person name="Davalos L.M."/>
            <person name="Corthals A.P."/>
            <person name="Power M.L."/>
            <person name="Jones G."/>
            <person name="Ransome R.D."/>
            <person name="Dechmann D.K.N."/>
            <person name="Locatelli A.G."/>
            <person name="Puechmaille S.J."/>
            <person name="Fedrigo O."/>
            <person name="Jarvis E.D."/>
            <person name="Hiller M."/>
            <person name="Vernes S.C."/>
            <person name="Myers E.W."/>
            <person name="Teeling E.C."/>
        </authorList>
    </citation>
    <scope>NUCLEOTIDE SEQUENCE [LARGE SCALE GENOMIC DNA]</scope>
    <source>
        <strain evidence="2">MRhiFer1</strain>
        <tissue evidence="2">Lung</tissue>
    </source>
</reference>
<feature type="region of interest" description="Disordered" evidence="1">
    <location>
        <begin position="131"/>
        <end position="156"/>
    </location>
</feature>
<comment type="caution">
    <text evidence="2">The sequence shown here is derived from an EMBL/GenBank/DDBJ whole genome shotgun (WGS) entry which is preliminary data.</text>
</comment>
<accession>A0A7J7R8P7</accession>
<proteinExistence type="predicted"/>
<evidence type="ECO:0000313" key="2">
    <source>
        <dbReference type="EMBL" id="KAF6272387.1"/>
    </source>
</evidence>
<protein>
    <submittedName>
        <fullName evidence="2">Uncharacterized protein</fullName>
    </submittedName>
</protein>
<gene>
    <name evidence="2" type="ORF">mRhiFer1_009548</name>
</gene>
<sequence>MTCIPSLYPSGLSLGMHPPLWLRCILCVPKASCAGVQPCPWLGTPGMGANMVLILRCREPPNHTCCSPRGSCPFHEGHSRPGALTGAPRHDSRKQGPPLLWAHTQPDFCLLPVLPKLAPKISDSFTSYHNPSFSTRSRSLAGTEPARSGREALAPDTGEKELVGKASKLRLGTIKSTVAWRILDLPQHLPCDLGDGRPEGPTSGEGPPTSTCSLPRYFLTCSAALSEAGLPGGAFLAWDWLPLPSAGGSLEGA</sequence>
<evidence type="ECO:0000313" key="3">
    <source>
        <dbReference type="Proteomes" id="UP000585614"/>
    </source>
</evidence>
<dbReference type="EMBL" id="JACAGC010000029">
    <property type="protein sequence ID" value="KAF6272387.1"/>
    <property type="molecule type" value="Genomic_DNA"/>
</dbReference>
<organism evidence="2 3">
    <name type="scientific">Rhinolophus ferrumequinum</name>
    <name type="common">Greater horseshoe bat</name>
    <dbReference type="NCBI Taxonomy" id="59479"/>
    <lineage>
        <taxon>Eukaryota</taxon>
        <taxon>Metazoa</taxon>
        <taxon>Chordata</taxon>
        <taxon>Craniata</taxon>
        <taxon>Vertebrata</taxon>
        <taxon>Euteleostomi</taxon>
        <taxon>Mammalia</taxon>
        <taxon>Eutheria</taxon>
        <taxon>Laurasiatheria</taxon>
        <taxon>Chiroptera</taxon>
        <taxon>Yinpterochiroptera</taxon>
        <taxon>Rhinolophoidea</taxon>
        <taxon>Rhinolophidae</taxon>
        <taxon>Rhinolophinae</taxon>
        <taxon>Rhinolophus</taxon>
    </lineage>
</organism>
<feature type="compositionally biased region" description="Polar residues" evidence="1">
    <location>
        <begin position="131"/>
        <end position="140"/>
    </location>
</feature>
<evidence type="ECO:0000256" key="1">
    <source>
        <dbReference type="SAM" id="MobiDB-lite"/>
    </source>
</evidence>
<dbReference type="Proteomes" id="UP000585614">
    <property type="component" value="Unassembled WGS sequence"/>
</dbReference>
<dbReference type="AlphaFoldDB" id="A0A7J7R8P7"/>